<feature type="signal peptide" evidence="1">
    <location>
        <begin position="1"/>
        <end position="20"/>
    </location>
</feature>
<evidence type="ECO:0000256" key="1">
    <source>
        <dbReference type="SAM" id="SignalP"/>
    </source>
</evidence>
<name>L7LRC3_RHIPC</name>
<accession>L7LRC3</accession>
<evidence type="ECO:0000313" key="2">
    <source>
        <dbReference type="EMBL" id="JAA54067.1"/>
    </source>
</evidence>
<keyword evidence="1" id="KW-0732">Signal</keyword>
<protein>
    <submittedName>
        <fullName evidence="2">Putative group i salivary lipocalin</fullName>
    </submittedName>
</protein>
<feature type="chain" id="PRO_5003980376" evidence="1">
    <location>
        <begin position="21"/>
        <end position="194"/>
    </location>
</feature>
<proteinExistence type="evidence at transcript level"/>
<reference evidence="2" key="1">
    <citation type="submission" date="2012-11" db="EMBL/GenBank/DDBJ databases">
        <authorList>
            <person name="Lucero-Rivera Y.E."/>
            <person name="Tovar-Ramirez D."/>
        </authorList>
    </citation>
    <scope>NUCLEOTIDE SEQUENCE</scope>
    <source>
        <tissue evidence="2">Salivary gland</tissue>
    </source>
</reference>
<dbReference type="AlphaFoldDB" id="L7LRC3"/>
<reference evidence="2" key="2">
    <citation type="journal article" date="2015" name="J. Proteomics">
        <title>Sexual differences in the sialomes of the zebra tick, Rhipicephalus pulchellus.</title>
        <authorList>
            <person name="Tan A.W."/>
            <person name="Francischetti I.M."/>
            <person name="Slovak M."/>
            <person name="Kini R.M."/>
            <person name="Ribeiro J.M."/>
        </authorList>
    </citation>
    <scope>NUCLEOTIDE SEQUENCE</scope>
    <source>
        <tissue evidence="2">Salivary gland</tissue>
    </source>
</reference>
<dbReference type="EMBL" id="GACK01010967">
    <property type="protein sequence ID" value="JAA54067.1"/>
    <property type="molecule type" value="mRNA"/>
</dbReference>
<organism evidence="2">
    <name type="scientific">Rhipicephalus pulchellus</name>
    <name type="common">Yellow backed tick</name>
    <name type="synonym">Dermacentor pulchellus</name>
    <dbReference type="NCBI Taxonomy" id="72859"/>
    <lineage>
        <taxon>Eukaryota</taxon>
        <taxon>Metazoa</taxon>
        <taxon>Ecdysozoa</taxon>
        <taxon>Arthropoda</taxon>
        <taxon>Chelicerata</taxon>
        <taxon>Arachnida</taxon>
        <taxon>Acari</taxon>
        <taxon>Parasitiformes</taxon>
        <taxon>Ixodida</taxon>
        <taxon>Ixodoidea</taxon>
        <taxon>Ixodidae</taxon>
        <taxon>Rhipicephalinae</taxon>
        <taxon>Rhipicephalus</taxon>
        <taxon>Rhipicephalus</taxon>
    </lineage>
</organism>
<sequence>MAKQLLVSLLLAAISVMSECKFPSLRRNSWNIRKFVDTSEEIWTFNTSDSKNIICKVDMKQFATVSSLYFNRHYIIRTEKFYTCFNGKFDLQRKECMLVANRESEYLECMVYYHKRFGCAVISVKPQNGEASYYDLRIQSSFIKAGPSPKCVLMFARHAVHGRVIYDPQCPAILRRSRMPSFYTPPMCHDSNRP</sequence>